<dbReference type="SUPFAM" id="SSF103025">
    <property type="entry name" value="Folate-binding domain"/>
    <property type="match status" value="1"/>
</dbReference>
<dbReference type="EMBL" id="SADE01000003">
    <property type="protein sequence ID" value="RVU34833.1"/>
    <property type="molecule type" value="Genomic_DNA"/>
</dbReference>
<dbReference type="GO" id="GO:0016491">
    <property type="term" value="F:oxidoreductase activity"/>
    <property type="evidence" value="ECO:0007669"/>
    <property type="project" value="UniProtKB-KW"/>
</dbReference>
<dbReference type="InterPro" id="IPR013977">
    <property type="entry name" value="GcvT_C"/>
</dbReference>
<evidence type="ECO:0000256" key="1">
    <source>
        <dbReference type="ARBA" id="ARBA00008609"/>
    </source>
</evidence>
<dbReference type="Gene3D" id="2.40.30.110">
    <property type="entry name" value="Aminomethyltransferase beta-barrel domains"/>
    <property type="match status" value="1"/>
</dbReference>
<keyword evidence="8" id="KW-1185">Reference proteome</keyword>
<dbReference type="SUPFAM" id="SSF54373">
    <property type="entry name" value="FAD-linked reductases, C-terminal domain"/>
    <property type="match status" value="1"/>
</dbReference>
<feature type="domain" description="FAD dependent oxidoreductase" evidence="3">
    <location>
        <begin position="10"/>
        <end position="366"/>
    </location>
</feature>
<comment type="similarity">
    <text evidence="1">Belongs to the GcvT family.</text>
</comment>
<dbReference type="InterPro" id="IPR027266">
    <property type="entry name" value="TrmE/GcvT-like"/>
</dbReference>
<dbReference type="PANTHER" id="PTHR43757:SF15">
    <property type="entry name" value="PYRUVATE DEHYDROGENASE PHOSPHATASE REGULATORY SUBUNIT, MITOCHONDRIAL-LIKE"/>
    <property type="match status" value="1"/>
</dbReference>
<dbReference type="Proteomes" id="UP000287447">
    <property type="component" value="Unassembled WGS sequence"/>
</dbReference>
<keyword evidence="2" id="KW-0560">Oxidoreductase</keyword>
<evidence type="ECO:0000259" key="3">
    <source>
        <dbReference type="Pfam" id="PF01266"/>
    </source>
</evidence>
<protein>
    <submittedName>
        <fullName evidence="7">FAD-dependent oxidoreductase</fullName>
    </submittedName>
</protein>
<gene>
    <name evidence="7" type="ORF">EOI86_18495</name>
</gene>
<feature type="domain" description="FAD dependent oxidoreductase central" evidence="6">
    <location>
        <begin position="371"/>
        <end position="423"/>
    </location>
</feature>
<evidence type="ECO:0000313" key="7">
    <source>
        <dbReference type="EMBL" id="RVU34833.1"/>
    </source>
</evidence>
<evidence type="ECO:0000259" key="6">
    <source>
        <dbReference type="Pfam" id="PF16350"/>
    </source>
</evidence>
<feature type="domain" description="Aminomethyltransferase C-terminal" evidence="5">
    <location>
        <begin position="728"/>
        <end position="819"/>
    </location>
</feature>
<dbReference type="Gene3D" id="3.50.50.60">
    <property type="entry name" value="FAD/NAD(P)-binding domain"/>
    <property type="match status" value="1"/>
</dbReference>
<proteinExistence type="inferred from homology"/>
<dbReference type="Pfam" id="PF01571">
    <property type="entry name" value="GCV_T"/>
    <property type="match status" value="1"/>
</dbReference>
<feature type="domain" description="GCVT N-terminal" evidence="4">
    <location>
        <begin position="426"/>
        <end position="703"/>
    </location>
</feature>
<comment type="caution">
    <text evidence="7">The sequence shown here is derived from an EMBL/GenBank/DDBJ whole genome shotgun (WGS) entry which is preliminary data.</text>
</comment>
<dbReference type="InterPro" id="IPR028896">
    <property type="entry name" value="GcvT/YgfZ/DmdA"/>
</dbReference>
<dbReference type="InterPro" id="IPR006076">
    <property type="entry name" value="FAD-dep_OxRdtase"/>
</dbReference>
<dbReference type="InterPro" id="IPR032503">
    <property type="entry name" value="FAO_M"/>
</dbReference>
<dbReference type="SUPFAM" id="SSF51905">
    <property type="entry name" value="FAD/NAD(P)-binding domain"/>
    <property type="match status" value="1"/>
</dbReference>
<accession>A0A3S2VL93</accession>
<dbReference type="SUPFAM" id="SSF101790">
    <property type="entry name" value="Aminomethyltransferase beta-barrel domain"/>
    <property type="match status" value="1"/>
</dbReference>
<dbReference type="Pfam" id="PF08669">
    <property type="entry name" value="GCV_T_C"/>
    <property type="match status" value="1"/>
</dbReference>
<evidence type="ECO:0000313" key="8">
    <source>
        <dbReference type="Proteomes" id="UP000287447"/>
    </source>
</evidence>
<evidence type="ECO:0000259" key="5">
    <source>
        <dbReference type="Pfam" id="PF08669"/>
    </source>
</evidence>
<dbReference type="InterPro" id="IPR029043">
    <property type="entry name" value="GcvT/YgfZ_C"/>
</dbReference>
<dbReference type="Gene3D" id="3.30.70.1400">
    <property type="entry name" value="Aminomethyltransferase beta-barrel domains"/>
    <property type="match status" value="1"/>
</dbReference>
<dbReference type="Gene3D" id="3.30.9.10">
    <property type="entry name" value="D-Amino Acid Oxidase, subunit A, domain 2"/>
    <property type="match status" value="1"/>
</dbReference>
<dbReference type="InterPro" id="IPR036188">
    <property type="entry name" value="FAD/NAD-bd_sf"/>
</dbReference>
<dbReference type="PANTHER" id="PTHR43757">
    <property type="entry name" value="AMINOMETHYLTRANSFERASE"/>
    <property type="match status" value="1"/>
</dbReference>
<dbReference type="Pfam" id="PF01266">
    <property type="entry name" value="DAO"/>
    <property type="match status" value="1"/>
</dbReference>
<evidence type="ECO:0000259" key="4">
    <source>
        <dbReference type="Pfam" id="PF01571"/>
    </source>
</evidence>
<reference evidence="8" key="1">
    <citation type="submission" date="2019-01" db="EMBL/GenBank/DDBJ databases">
        <title>Gri0909 isolated from a small marine red alga.</title>
        <authorList>
            <person name="Kim J."/>
            <person name="Jeong S.E."/>
            <person name="Jeon C.O."/>
        </authorList>
    </citation>
    <scope>NUCLEOTIDE SEQUENCE [LARGE SCALE GENOMIC DNA]</scope>
    <source>
        <strain evidence="8">Gri0909</strain>
    </source>
</reference>
<evidence type="ECO:0000256" key="2">
    <source>
        <dbReference type="ARBA" id="ARBA00023002"/>
    </source>
</evidence>
<dbReference type="RefSeq" id="WP_127767031.1">
    <property type="nucleotide sequence ID" value="NZ_SADE01000003.1"/>
</dbReference>
<organism evidence="7 8">
    <name type="scientific">Hwanghaeella grinnelliae</name>
    <dbReference type="NCBI Taxonomy" id="2500179"/>
    <lineage>
        <taxon>Bacteria</taxon>
        <taxon>Pseudomonadati</taxon>
        <taxon>Pseudomonadota</taxon>
        <taxon>Alphaproteobacteria</taxon>
        <taxon>Rhodospirillales</taxon>
        <taxon>Rhodospirillaceae</taxon>
        <taxon>Hwanghaeella</taxon>
    </lineage>
</organism>
<sequence>MAAALPSQADVVIVGGGIAGCSIAYHLTKIGITDVVLLERKQLTSGTTWHAAGLMGQLRANRNMTELARYTTELMFDLEKETGQSTGFKQNGSLSTALTEARFEELKRGASMAMSFGLDCHVLTPDALKEMHPLLNTDGVVGGVHLPGDGQTNPIDTTQAFAKGARMGGAKIFEETKVERILVENGRAVGVVTAKGEIRASTVVIAGGMWSRDLGGMVGVNIPLHAAEHFYIVTEPLDGLPGDLPVLRVTDEHAYYKEDAGKILLGCFEPVAKPWGMEGIAEDHAFETLPEDFDHFEPILEMAMNRLPILQEAGIALFFNGPESFTPDDRYILGEAPEVADLFLACGFNSIGIQSSGGVGKVLADWIRDRHPPMDLIDVDCRRMMPFQSNRNYLHDRTTETLGLLYAMHWPNYQPVTARGARRTPLHDKMLNAGAAMGETAGWERPMFFADTAEGRDFGYSYGRPSWFDAVGRECRAMADGVGLFDQSSFPKFLVEGRDACAVLNRISANQVDVEPGRTVYTQWLNERGGIEADLTVTRFSETQFWVVTAGGAQTRDFAWLKKHIPADAHCVAVDITSGLPMIGLMGPQSRALLEKLTGADLSNDSFPFGASRELEIGYAKIRANRLTYVGELGWEIYIPADFAQNVYEAILEAGPEFGLTHCGYFAMGACRTEKGYRHWGHDIGDEDNPLEAGLGFAIAWDKADGFIGRDALLKARADRDAKGALDRRLVQIMIRETGESAPMLYHEEPVLRDGKVVGSITSGAWGHRLHDGKGASIGMGYVSDADGVTLDWISTGDWEVEVAWKRYPIDLQFKPWYDPKSERVKA</sequence>
<dbReference type="InterPro" id="IPR006222">
    <property type="entry name" value="GCVT_N"/>
</dbReference>
<name>A0A3S2VL93_9PROT</name>
<dbReference type="AlphaFoldDB" id="A0A3S2VL93"/>
<dbReference type="Pfam" id="PF16350">
    <property type="entry name" value="FAO_M"/>
    <property type="match status" value="1"/>
</dbReference>
<dbReference type="OrthoDB" id="9804379at2"/>
<dbReference type="Gene3D" id="3.30.1360.120">
    <property type="entry name" value="Probable tRNA modification gtpase trme, domain 1"/>
    <property type="match status" value="1"/>
</dbReference>